<proteinExistence type="predicted"/>
<dbReference type="Pfam" id="PF06080">
    <property type="entry name" value="DUF938"/>
    <property type="match status" value="1"/>
</dbReference>
<evidence type="ECO:0000313" key="1">
    <source>
        <dbReference type="EMBL" id="MFC3151887.1"/>
    </source>
</evidence>
<dbReference type="EMBL" id="JBHRSZ010000004">
    <property type="protein sequence ID" value="MFC3151887.1"/>
    <property type="molecule type" value="Genomic_DNA"/>
</dbReference>
<keyword evidence="2" id="KW-1185">Reference proteome</keyword>
<gene>
    <name evidence="1" type="ORF">ACFOEK_12675</name>
</gene>
<organism evidence="1 2">
    <name type="scientific">Litoribrevibacter euphylliae</name>
    <dbReference type="NCBI Taxonomy" id="1834034"/>
    <lineage>
        <taxon>Bacteria</taxon>
        <taxon>Pseudomonadati</taxon>
        <taxon>Pseudomonadota</taxon>
        <taxon>Gammaproteobacteria</taxon>
        <taxon>Oceanospirillales</taxon>
        <taxon>Oceanospirillaceae</taxon>
        <taxon>Litoribrevibacter</taxon>
    </lineage>
</organism>
<dbReference type="Proteomes" id="UP001595476">
    <property type="component" value="Unassembled WGS sequence"/>
</dbReference>
<dbReference type="PANTHER" id="PTHR20974:SF0">
    <property type="entry name" value="UPF0585 PROTEIN CG18661"/>
    <property type="match status" value="1"/>
</dbReference>
<sequence length="210" mass="23681">MVINDQTTYLNYAPAADRNKQPIWQVLQAYLPSNQSVLEVASGSGQHALYFTQQNPQLRWQCTELSDARDALQINLNELSVSKFPPVKTLDVLNDYFVSEIKALASFDCLYTSNSLHIMSWDGCLAFMSLASQVLPEGGVCAIYGPFLYDDQPVQSNIDFSAWLKERNPESGVRDIKEVEKGFREEGFEFLADHAMPANNRLLIFKKSSN</sequence>
<dbReference type="InterPro" id="IPR029063">
    <property type="entry name" value="SAM-dependent_MTases_sf"/>
</dbReference>
<dbReference type="SUPFAM" id="SSF53335">
    <property type="entry name" value="S-adenosyl-L-methionine-dependent methyltransferases"/>
    <property type="match status" value="1"/>
</dbReference>
<dbReference type="PANTHER" id="PTHR20974">
    <property type="entry name" value="UPF0585 PROTEIN CG18661"/>
    <property type="match status" value="1"/>
</dbReference>
<name>A0ABV7HKM2_9GAMM</name>
<accession>A0ABV7HKM2</accession>
<comment type="caution">
    <text evidence="1">The sequence shown here is derived from an EMBL/GenBank/DDBJ whole genome shotgun (WGS) entry which is preliminary data.</text>
</comment>
<dbReference type="Gene3D" id="3.40.50.150">
    <property type="entry name" value="Vaccinia Virus protein VP39"/>
    <property type="match status" value="1"/>
</dbReference>
<dbReference type="InterPro" id="IPR010342">
    <property type="entry name" value="DUF938"/>
</dbReference>
<protein>
    <submittedName>
        <fullName evidence="1">DUF938 domain-containing protein</fullName>
    </submittedName>
</protein>
<evidence type="ECO:0000313" key="2">
    <source>
        <dbReference type="Proteomes" id="UP001595476"/>
    </source>
</evidence>
<reference evidence="2" key="1">
    <citation type="journal article" date="2019" name="Int. J. Syst. Evol. Microbiol.">
        <title>The Global Catalogue of Microorganisms (GCM) 10K type strain sequencing project: providing services to taxonomists for standard genome sequencing and annotation.</title>
        <authorList>
            <consortium name="The Broad Institute Genomics Platform"/>
            <consortium name="The Broad Institute Genome Sequencing Center for Infectious Disease"/>
            <person name="Wu L."/>
            <person name="Ma J."/>
        </authorList>
    </citation>
    <scope>NUCLEOTIDE SEQUENCE [LARGE SCALE GENOMIC DNA]</scope>
    <source>
        <strain evidence="2">KCTC 52438</strain>
    </source>
</reference>
<dbReference type="RefSeq" id="WP_386721549.1">
    <property type="nucleotide sequence ID" value="NZ_JBHRSZ010000004.1"/>
</dbReference>